<dbReference type="Proteomes" id="UP000504632">
    <property type="component" value="Chromosome 5"/>
</dbReference>
<evidence type="ECO:0000313" key="2">
    <source>
        <dbReference type="Proteomes" id="UP000504632"/>
    </source>
</evidence>
<dbReference type="GeneID" id="115811364"/>
<keyword evidence="2" id="KW-1185">Reference proteome</keyword>
<sequence length="632" mass="70145">MASVLERPTCDGVLCFVSDMNNPSPSMGVGQSHQNPVNHNRPFFYVQPPSQPYFLYQWPLELYGFPGPAVQFGRPCMAPYQFLQYPGYVVPHAPVQPVDYRRMTPHFSTVASFDLRFQHLQQASVRRETACSEAQTDPGDPVQKLVDNLDHLSTSEQPADQGPNAEMVSSTPGVKMSRREEGRPDLDVDPKFDPLCQRMQTDNCEQGAVALPSTLNDSAVYEAESIPGRLEECVLSDVLPLDSSSVLEGSLPEGCGGDGLIGSQNERAEAKDAEDLVDSGCGSHQEKVDKYGTFSEGMELKEMSVCLPEEGKVTVLHATGSAEGAERLVELESVEELPYRILRLPCNRMTTGFGLKNEDPPLYMTPASALLPCQSYFSSLGETYSYYPQVTHERQSVLSPSIDELSSREEMFSTDVEDIDLMSGPVYMGGGRLAETSDAPIHVSGDDELNGACAESCSICLKTCVSCGSSLPEEGIEGKETGHGIYPGRDFTEVLEQGDCDDELGEEDMMGRDDFELQRRMLARTHPCRHLMPSCGQLLSKHKPKKVYCEDHDEMALSQRGQGCVRGQECREVHKSMAKMDRHKGKGQRCSQSRLGNVKPSRKMQQRPRRHEYEDHEEVQFLHCQRGRDSES</sequence>
<dbReference type="InParanoid" id="A0A6J2VBU8"/>
<dbReference type="AlphaFoldDB" id="A0A6J2VBU8"/>
<name>A0A6J2VBU8_CHACN</name>
<proteinExistence type="predicted"/>
<dbReference type="RefSeq" id="XP_030629387.1">
    <property type="nucleotide sequence ID" value="XM_030773527.1"/>
</dbReference>
<protein>
    <submittedName>
        <fullName evidence="3">Bucky ball</fullName>
    </submittedName>
</protein>
<dbReference type="InterPro" id="IPR053309">
    <property type="entry name" value="Balbiani_Body_Formation"/>
</dbReference>
<dbReference type="CTD" id="334375"/>
<feature type="compositionally biased region" description="Basic residues" evidence="1">
    <location>
        <begin position="600"/>
        <end position="610"/>
    </location>
</feature>
<feature type="region of interest" description="Disordered" evidence="1">
    <location>
        <begin position="576"/>
        <end position="632"/>
    </location>
</feature>
<gene>
    <name evidence="3" type="primary">buc</name>
</gene>
<dbReference type="OrthoDB" id="8946276at2759"/>
<feature type="compositionally biased region" description="Basic and acidic residues" evidence="1">
    <location>
        <begin position="177"/>
        <end position="189"/>
    </location>
</feature>
<dbReference type="FunCoup" id="A0A6J2VBU8">
    <property type="interactions" value="126"/>
</dbReference>
<dbReference type="PANTHER" id="PTHR38654:SF1">
    <property type="entry name" value="BUCKY BALL"/>
    <property type="match status" value="1"/>
</dbReference>
<evidence type="ECO:0000313" key="3">
    <source>
        <dbReference type="RefSeq" id="XP_030629387.1"/>
    </source>
</evidence>
<feature type="compositionally biased region" description="Basic and acidic residues" evidence="1">
    <location>
        <begin position="611"/>
        <end position="632"/>
    </location>
</feature>
<reference evidence="3" key="1">
    <citation type="submission" date="2025-08" db="UniProtKB">
        <authorList>
            <consortium name="RefSeq"/>
        </authorList>
    </citation>
    <scope>IDENTIFICATION</scope>
</reference>
<dbReference type="PANTHER" id="PTHR38654">
    <property type="entry name" value="BUCKY BALL-RELATED"/>
    <property type="match status" value="1"/>
</dbReference>
<accession>A0A6J2VBU8</accession>
<feature type="region of interest" description="Disordered" evidence="1">
    <location>
        <begin position="153"/>
        <end position="189"/>
    </location>
</feature>
<evidence type="ECO:0000256" key="1">
    <source>
        <dbReference type="SAM" id="MobiDB-lite"/>
    </source>
</evidence>
<organism evidence="2 3">
    <name type="scientific">Chanos chanos</name>
    <name type="common">Milkfish</name>
    <name type="synonym">Mugil chanos</name>
    <dbReference type="NCBI Taxonomy" id="29144"/>
    <lineage>
        <taxon>Eukaryota</taxon>
        <taxon>Metazoa</taxon>
        <taxon>Chordata</taxon>
        <taxon>Craniata</taxon>
        <taxon>Vertebrata</taxon>
        <taxon>Euteleostomi</taxon>
        <taxon>Actinopterygii</taxon>
        <taxon>Neopterygii</taxon>
        <taxon>Teleostei</taxon>
        <taxon>Ostariophysi</taxon>
        <taxon>Gonorynchiformes</taxon>
        <taxon>Chanidae</taxon>
        <taxon>Chanos</taxon>
    </lineage>
</organism>